<evidence type="ECO:0000313" key="1">
    <source>
        <dbReference type="EMBL" id="GAD51094.1"/>
    </source>
</evidence>
<evidence type="ECO:0008006" key="3">
    <source>
        <dbReference type="Google" id="ProtNLM"/>
    </source>
</evidence>
<dbReference type="AlphaFoldDB" id="U3A0C1"/>
<dbReference type="Pfam" id="PF10711">
    <property type="entry name" value="DUF2513"/>
    <property type="match status" value="1"/>
</dbReference>
<dbReference type="OrthoDB" id="6960201at2"/>
<protein>
    <recommendedName>
        <fullName evidence="3">DUF2513 domain-containing protein</fullName>
    </recommendedName>
</protein>
<dbReference type="RefSeq" id="WP_021691912.1">
    <property type="nucleotide sequence ID" value="NZ_BASZ01000017.1"/>
</dbReference>
<reference evidence="1 2" key="1">
    <citation type="submission" date="2013-09" db="EMBL/GenBank/DDBJ databases">
        <title>Whole genome shotgun sequence of Novosphingobium tardaugens NBRC 16725.</title>
        <authorList>
            <person name="Isaki S."/>
            <person name="Hosoyama A."/>
            <person name="Tsuchikane K."/>
            <person name="Katsumata H."/>
            <person name="Ando Y."/>
            <person name="Yamazaki S."/>
            <person name="Fujita N."/>
        </authorList>
    </citation>
    <scope>NUCLEOTIDE SEQUENCE [LARGE SCALE GENOMIC DNA]</scope>
    <source>
        <strain evidence="1 2">NBRC 16725</strain>
    </source>
</reference>
<proteinExistence type="predicted"/>
<dbReference type="InterPro" id="IPR019650">
    <property type="entry name" value="DUF2513"/>
</dbReference>
<organism evidence="1 2">
    <name type="scientific">Caenibius tardaugens NBRC 16725</name>
    <dbReference type="NCBI Taxonomy" id="1219035"/>
    <lineage>
        <taxon>Bacteria</taxon>
        <taxon>Pseudomonadati</taxon>
        <taxon>Pseudomonadota</taxon>
        <taxon>Alphaproteobacteria</taxon>
        <taxon>Sphingomonadales</taxon>
        <taxon>Erythrobacteraceae</taxon>
        <taxon>Caenibius</taxon>
    </lineage>
</organism>
<keyword evidence="2" id="KW-1185">Reference proteome</keyword>
<dbReference type="Proteomes" id="UP000016568">
    <property type="component" value="Unassembled WGS sequence"/>
</dbReference>
<name>U3A0C1_9SPHN</name>
<dbReference type="KEGG" id="ntd:EGO55_04385"/>
<evidence type="ECO:0000313" key="2">
    <source>
        <dbReference type="Proteomes" id="UP000016568"/>
    </source>
</evidence>
<accession>U3A0C1</accession>
<dbReference type="EMBL" id="BASZ01000017">
    <property type="protein sequence ID" value="GAD51094.1"/>
    <property type="molecule type" value="Genomic_DNA"/>
</dbReference>
<comment type="caution">
    <text evidence="1">The sequence shown here is derived from an EMBL/GenBank/DDBJ whole genome shotgun (WGS) entry which is preliminary data.</text>
</comment>
<sequence length="137" mass="15264">MGTPLKRDMDFIRSLLLDIERGHRAFNTLGDDVADTLGIDPAETIPAEEAERLAYHLGLLEDAGFVEFYKNMGGIWSAKRITWNGHEFLDTVRDTEVWERAKAGAEKAGNASVSFLWELAKAYGKHVASERLGIVLT</sequence>
<dbReference type="eggNOG" id="ENOG5033A72">
    <property type="taxonomic scope" value="Bacteria"/>
</dbReference>
<gene>
    <name evidence="1" type="ORF">NT2_17_00110</name>
</gene>